<protein>
    <submittedName>
        <fullName evidence="3">Uncharacterized protein</fullName>
    </submittedName>
</protein>
<name>A0A398A2A1_BRACM</name>
<dbReference type="Proteomes" id="UP000264353">
    <property type="component" value="Chromosome A3"/>
</dbReference>
<evidence type="ECO:0000313" key="3">
    <source>
        <dbReference type="EMBL" id="RID71535.1"/>
    </source>
</evidence>
<feature type="compositionally biased region" description="Polar residues" evidence="1">
    <location>
        <begin position="41"/>
        <end position="57"/>
    </location>
</feature>
<evidence type="ECO:0000256" key="2">
    <source>
        <dbReference type="SAM" id="SignalP"/>
    </source>
</evidence>
<sequence length="73" mass="7786">MKGAVSLIASLLLLSLMSSSDAISLQPYELRKLKEDIETPCSKSPSAGQWSTNTQTTRKGKPCKNPSSMGNGD</sequence>
<feature type="chain" id="PRO_5017472204" evidence="2">
    <location>
        <begin position="23"/>
        <end position="73"/>
    </location>
</feature>
<evidence type="ECO:0000313" key="4">
    <source>
        <dbReference type="Proteomes" id="UP000264353"/>
    </source>
</evidence>
<proteinExistence type="predicted"/>
<feature type="region of interest" description="Disordered" evidence="1">
    <location>
        <begin position="37"/>
        <end position="73"/>
    </location>
</feature>
<gene>
    <name evidence="3" type="ORF">BRARA_C03468</name>
</gene>
<dbReference type="AlphaFoldDB" id="A0A398A2A1"/>
<dbReference type="EMBL" id="CM010630">
    <property type="protein sequence ID" value="RID71535.1"/>
    <property type="molecule type" value="Genomic_DNA"/>
</dbReference>
<organism evidence="3 4">
    <name type="scientific">Brassica campestris</name>
    <name type="common">Field mustard</name>
    <dbReference type="NCBI Taxonomy" id="3711"/>
    <lineage>
        <taxon>Eukaryota</taxon>
        <taxon>Viridiplantae</taxon>
        <taxon>Streptophyta</taxon>
        <taxon>Embryophyta</taxon>
        <taxon>Tracheophyta</taxon>
        <taxon>Spermatophyta</taxon>
        <taxon>Magnoliopsida</taxon>
        <taxon>eudicotyledons</taxon>
        <taxon>Gunneridae</taxon>
        <taxon>Pentapetalae</taxon>
        <taxon>rosids</taxon>
        <taxon>malvids</taxon>
        <taxon>Brassicales</taxon>
        <taxon>Brassicaceae</taxon>
        <taxon>Brassiceae</taxon>
        <taxon>Brassica</taxon>
    </lineage>
</organism>
<accession>A0A398A2A1</accession>
<keyword evidence="2" id="KW-0732">Signal</keyword>
<evidence type="ECO:0000256" key="1">
    <source>
        <dbReference type="SAM" id="MobiDB-lite"/>
    </source>
</evidence>
<reference evidence="3 4" key="1">
    <citation type="submission" date="2018-06" db="EMBL/GenBank/DDBJ databases">
        <title>WGS assembly of Brassica rapa FPsc.</title>
        <authorList>
            <person name="Bowman J."/>
            <person name="Kohchi T."/>
            <person name="Yamato K."/>
            <person name="Jenkins J."/>
            <person name="Shu S."/>
            <person name="Ishizaki K."/>
            <person name="Yamaoka S."/>
            <person name="Nishihama R."/>
            <person name="Nakamura Y."/>
            <person name="Berger F."/>
            <person name="Adam C."/>
            <person name="Aki S."/>
            <person name="Althoff F."/>
            <person name="Araki T."/>
            <person name="Arteaga-Vazquez M."/>
            <person name="Balasubrmanian S."/>
            <person name="Bauer D."/>
            <person name="Boehm C."/>
            <person name="Briginshaw L."/>
            <person name="Caballero-Perez J."/>
            <person name="Catarino B."/>
            <person name="Chen F."/>
            <person name="Chiyoda S."/>
            <person name="Chovatia M."/>
            <person name="Davies K."/>
            <person name="Delmans M."/>
            <person name="Demura T."/>
            <person name="Dierschke T."/>
            <person name="Dolan L."/>
            <person name="Dorantes-Acosta A."/>
            <person name="Eklund D."/>
            <person name="Florent S."/>
            <person name="Flores-Sandoval E."/>
            <person name="Fujiyama A."/>
            <person name="Fukuzawa H."/>
            <person name="Galik B."/>
            <person name="Grimanelli D."/>
            <person name="Grimwood J."/>
            <person name="Grossniklaus U."/>
            <person name="Hamada T."/>
            <person name="Haseloff J."/>
            <person name="Hetherington A."/>
            <person name="Higo A."/>
            <person name="Hirakawa Y."/>
            <person name="Hundley H."/>
            <person name="Ikeda Y."/>
            <person name="Inoue K."/>
            <person name="Inoue S."/>
            <person name="Ishida S."/>
            <person name="Jia Q."/>
            <person name="Kakita M."/>
            <person name="Kanazawa T."/>
            <person name="Kawai Y."/>
            <person name="Kawashima T."/>
            <person name="Kennedy M."/>
            <person name="Kinose K."/>
            <person name="Kinoshita T."/>
            <person name="Kohara Y."/>
            <person name="Koide E."/>
            <person name="Komatsu K."/>
            <person name="Kopischke S."/>
            <person name="Kubo M."/>
            <person name="Kyozuka J."/>
            <person name="Lagercrantz U."/>
            <person name="Lin S."/>
            <person name="Lindquist E."/>
            <person name="Lipzen A."/>
            <person name="Lu C."/>
            <person name="Luna E."/>
            <person name="Martienssen R."/>
            <person name="Minamino N."/>
            <person name="Mizutani M."/>
            <person name="Mizutani M."/>
            <person name="Mochizuki N."/>
            <person name="Monte I."/>
            <person name="Mosher R."/>
            <person name="Nagasaki H."/>
            <person name="Nakagami H."/>
            <person name="Naramoto S."/>
            <person name="Nishitani K."/>
            <person name="Ohtani M."/>
            <person name="Okamoto T."/>
            <person name="Okumura M."/>
            <person name="Phillips J."/>
            <person name="Pollak B."/>
            <person name="Reinders A."/>
            <person name="Roevekamp M."/>
            <person name="Sano R."/>
            <person name="Sawa S."/>
            <person name="Schmid M."/>
            <person name="Shirakawa M."/>
            <person name="Solano R."/>
            <person name="Spunde A."/>
            <person name="Suetsugu N."/>
            <person name="Sugano S."/>
            <person name="Sugiyama A."/>
            <person name="Sun R."/>
            <person name="Suzuki Y."/>
            <person name="Takenaka M."/>
            <person name="Takezawa D."/>
            <person name="Tomogane H."/>
            <person name="Tsuzuki M."/>
            <person name="Ueda T."/>
            <person name="Umeda M."/>
            <person name="Ward J."/>
            <person name="Watanabe Y."/>
            <person name="Yazaki K."/>
            <person name="Yokoyama R."/>
            <person name="Yoshitake Y."/>
            <person name="Yotsui I."/>
            <person name="Zachgo S."/>
            <person name="Schmutz J."/>
        </authorList>
    </citation>
    <scope>NUCLEOTIDE SEQUENCE [LARGE SCALE GENOMIC DNA]</scope>
    <source>
        <strain evidence="4">cv. B-3</strain>
    </source>
</reference>
<feature type="signal peptide" evidence="2">
    <location>
        <begin position="1"/>
        <end position="22"/>
    </location>
</feature>